<evidence type="ECO:0000256" key="2">
    <source>
        <dbReference type="ARBA" id="ARBA00009677"/>
    </source>
</evidence>
<dbReference type="PANTHER" id="PTHR30435:SF12">
    <property type="entry name" value="FLAGELLAR BASAL BODY ROD PROTEIN FLGB"/>
    <property type="match status" value="1"/>
</dbReference>
<evidence type="ECO:0000256" key="6">
    <source>
        <dbReference type="PIRNR" id="PIRNR002889"/>
    </source>
</evidence>
<keyword evidence="8" id="KW-0966">Cell projection</keyword>
<dbReference type="InterPro" id="IPR019776">
    <property type="entry name" value="Flagellar_basal_body_rod_CS"/>
</dbReference>
<evidence type="ECO:0000313" key="8">
    <source>
        <dbReference type="EMBL" id="MED4401537.1"/>
    </source>
</evidence>
<proteinExistence type="inferred from homology"/>
<dbReference type="RefSeq" id="WP_328015153.1">
    <property type="nucleotide sequence ID" value="NZ_JARTFS010000006.1"/>
</dbReference>
<sequence>MKIFSNTINSLEQALNQSAIRQKVMSDNIANVDTPNYKAKDVSFSNILQKEIGNLQAYRTDERHFEFGSHSKENFKVFTKSPTSYQQNGNNVDIDQEMANMAKNQIQYNALVDRISSKFNSLKTVVKGGR</sequence>
<evidence type="ECO:0000256" key="5">
    <source>
        <dbReference type="ARBA" id="ARBA00024934"/>
    </source>
</evidence>
<reference evidence="8 9" key="1">
    <citation type="submission" date="2023-03" db="EMBL/GenBank/DDBJ databases">
        <title>Bacillus Genome Sequencing.</title>
        <authorList>
            <person name="Dunlap C."/>
        </authorList>
    </citation>
    <scope>NUCLEOTIDE SEQUENCE [LARGE SCALE GENOMIC DNA]</scope>
    <source>
        <strain evidence="8 9">NRS-1717</strain>
    </source>
</reference>
<protein>
    <recommendedName>
        <fullName evidence="3 6">Flagellar basal body rod protein FlgB</fullName>
    </recommendedName>
</protein>
<keyword evidence="4 6" id="KW-0975">Bacterial flagellum</keyword>
<gene>
    <name evidence="8" type="primary">flgB</name>
    <name evidence="8" type="ORF">P9271_09445</name>
</gene>
<feature type="domain" description="Flagellar basal body rod protein N-terminal" evidence="7">
    <location>
        <begin position="8"/>
        <end position="38"/>
    </location>
</feature>
<comment type="subcellular location">
    <subcellularLocation>
        <location evidence="1 6">Bacterial flagellum basal body</location>
    </subcellularLocation>
</comment>
<evidence type="ECO:0000313" key="9">
    <source>
        <dbReference type="Proteomes" id="UP001342826"/>
    </source>
</evidence>
<evidence type="ECO:0000256" key="3">
    <source>
        <dbReference type="ARBA" id="ARBA00014376"/>
    </source>
</evidence>
<dbReference type="PROSITE" id="PS00588">
    <property type="entry name" value="FLAGELLA_BB_ROD"/>
    <property type="match status" value="1"/>
</dbReference>
<accession>A0ABU6NYT4</accession>
<comment type="similarity">
    <text evidence="2 6">Belongs to the flagella basal body rod proteins family.</text>
</comment>
<dbReference type="NCBIfam" id="TIGR01396">
    <property type="entry name" value="FlgB"/>
    <property type="match status" value="1"/>
</dbReference>
<keyword evidence="8" id="KW-0969">Cilium</keyword>
<dbReference type="PANTHER" id="PTHR30435">
    <property type="entry name" value="FLAGELLAR PROTEIN"/>
    <property type="match status" value="1"/>
</dbReference>
<organism evidence="8 9">
    <name type="scientific">Metabacillus fastidiosus</name>
    <dbReference type="NCBI Taxonomy" id="1458"/>
    <lineage>
        <taxon>Bacteria</taxon>
        <taxon>Bacillati</taxon>
        <taxon>Bacillota</taxon>
        <taxon>Bacilli</taxon>
        <taxon>Bacillales</taxon>
        <taxon>Bacillaceae</taxon>
        <taxon>Metabacillus</taxon>
    </lineage>
</organism>
<comment type="function">
    <text evidence="5 6">Structural component of flagellum, the bacterial motility apparatus. Part of the rod structure of flagellar basal body.</text>
</comment>
<keyword evidence="8" id="KW-0282">Flagellum</keyword>
<dbReference type="Pfam" id="PF00460">
    <property type="entry name" value="Flg_bb_rod"/>
    <property type="match status" value="1"/>
</dbReference>
<name>A0ABU6NYT4_9BACI</name>
<comment type="caution">
    <text evidence="8">The sequence shown here is derived from an EMBL/GenBank/DDBJ whole genome shotgun (WGS) entry which is preliminary data.</text>
</comment>
<evidence type="ECO:0000256" key="4">
    <source>
        <dbReference type="ARBA" id="ARBA00023143"/>
    </source>
</evidence>
<evidence type="ECO:0000256" key="1">
    <source>
        <dbReference type="ARBA" id="ARBA00004117"/>
    </source>
</evidence>
<keyword evidence="9" id="KW-1185">Reference proteome</keyword>
<dbReference type="Proteomes" id="UP001342826">
    <property type="component" value="Unassembled WGS sequence"/>
</dbReference>
<dbReference type="InterPro" id="IPR006300">
    <property type="entry name" value="FlgB"/>
</dbReference>
<dbReference type="InterPro" id="IPR001444">
    <property type="entry name" value="Flag_bb_rod_N"/>
</dbReference>
<comment type="subunit">
    <text evidence="6">The basal body constitutes a major portion of the flagellar organelle and consists of a number of rings mounted on a central rod.</text>
</comment>
<dbReference type="EMBL" id="JARTFS010000006">
    <property type="protein sequence ID" value="MED4401537.1"/>
    <property type="molecule type" value="Genomic_DNA"/>
</dbReference>
<evidence type="ECO:0000259" key="7">
    <source>
        <dbReference type="Pfam" id="PF00460"/>
    </source>
</evidence>
<dbReference type="PIRSF" id="PIRSF002889">
    <property type="entry name" value="Rod_FlgB"/>
    <property type="match status" value="1"/>
</dbReference>